<organism evidence="1 2">
    <name type="scientific">Acinetobacter populi</name>
    <dbReference type="NCBI Taxonomy" id="1582270"/>
    <lineage>
        <taxon>Bacteria</taxon>
        <taxon>Pseudomonadati</taxon>
        <taxon>Pseudomonadota</taxon>
        <taxon>Gammaproteobacteria</taxon>
        <taxon>Moraxellales</taxon>
        <taxon>Moraxellaceae</taxon>
        <taxon>Acinetobacter</taxon>
    </lineage>
</organism>
<protein>
    <submittedName>
        <fullName evidence="1">Phage tail protein I</fullName>
    </submittedName>
</protein>
<name>A0A1Z9Z2P3_9GAMM</name>
<dbReference type="AlphaFoldDB" id="A0A1Z9Z2P3"/>
<evidence type="ECO:0000313" key="2">
    <source>
        <dbReference type="Proteomes" id="UP000196536"/>
    </source>
</evidence>
<dbReference type="NCBIfam" id="TIGR01634">
    <property type="entry name" value="tail_P2_I"/>
    <property type="match status" value="1"/>
</dbReference>
<comment type="caution">
    <text evidence="1">The sequence shown here is derived from an EMBL/GenBank/DDBJ whole genome shotgun (WGS) entry which is preliminary data.</text>
</comment>
<dbReference type="OrthoDB" id="90759at2"/>
<sequence>MSKLLPPNSTQFERNVTTIAEKNTALTVEIKTLSSIDQAPDQFLPFLAWQYSVDSWDTDWQPSLQRQLIKKSFRQHQIKGTRTAVREVLAQFGYTCVFQEWFETNPIGTPGTFTLTLDLNGLELTDGTYAEVNRLVKDAKPASRHLTNLIINVQPICIPRVGTGCHSAETVTIFVE</sequence>
<gene>
    <name evidence="1" type="ORF">CAP51_03600</name>
</gene>
<dbReference type="Pfam" id="PF09684">
    <property type="entry name" value="Tail_P2_I"/>
    <property type="match status" value="1"/>
</dbReference>
<keyword evidence="2" id="KW-1185">Reference proteome</keyword>
<dbReference type="InterPro" id="IPR006521">
    <property type="entry name" value="Tail_protein_I"/>
</dbReference>
<dbReference type="RefSeq" id="WP_087619372.1">
    <property type="nucleotide sequence ID" value="NZ_NEXX01000001.1"/>
</dbReference>
<dbReference type="Proteomes" id="UP000196536">
    <property type="component" value="Unassembled WGS sequence"/>
</dbReference>
<evidence type="ECO:0000313" key="1">
    <source>
        <dbReference type="EMBL" id="OUY08709.1"/>
    </source>
</evidence>
<dbReference type="EMBL" id="NEXX01000001">
    <property type="protein sequence ID" value="OUY08709.1"/>
    <property type="molecule type" value="Genomic_DNA"/>
</dbReference>
<accession>A0A1Z9Z2P3</accession>
<reference evidence="1 2" key="1">
    <citation type="submission" date="2017-05" db="EMBL/GenBank/DDBJ databases">
        <title>Acinetobacter populi ANC 5415 (= PBJ7), whole genome shotgun sequencing project.</title>
        <authorList>
            <person name="Nemec A."/>
            <person name="Radolfova-Krizova L."/>
        </authorList>
    </citation>
    <scope>NUCLEOTIDE SEQUENCE [LARGE SCALE GENOMIC DNA]</scope>
    <source>
        <strain evidence="1 2">PBJ7</strain>
    </source>
</reference>
<proteinExistence type="predicted"/>